<evidence type="ECO:0000256" key="2">
    <source>
        <dbReference type="ARBA" id="ARBA00023125"/>
    </source>
</evidence>
<feature type="transmembrane region" description="Helical" evidence="4">
    <location>
        <begin position="129"/>
        <end position="147"/>
    </location>
</feature>
<reference evidence="7" key="3">
    <citation type="submission" date="2018-05" db="EMBL/GenBank/DDBJ databases">
        <authorList>
            <person name="Lu D."/>
        </authorList>
    </citation>
    <scope>NUCLEOTIDE SEQUENCE [LARGE SCALE GENOMIC DNA]</scope>
    <source>
        <strain evidence="7">ZY111</strain>
    </source>
</reference>
<dbReference type="SMART" id="SM00342">
    <property type="entry name" value="HTH_ARAC"/>
    <property type="match status" value="1"/>
</dbReference>
<evidence type="ECO:0000256" key="3">
    <source>
        <dbReference type="ARBA" id="ARBA00023163"/>
    </source>
</evidence>
<keyword evidence="4" id="KW-1133">Transmembrane helix</keyword>
<dbReference type="OrthoDB" id="6283866at2"/>
<feature type="transmembrane region" description="Helical" evidence="4">
    <location>
        <begin position="12"/>
        <end position="31"/>
    </location>
</feature>
<dbReference type="GO" id="GO:0043565">
    <property type="term" value="F:sequence-specific DNA binding"/>
    <property type="evidence" value="ECO:0007669"/>
    <property type="project" value="InterPro"/>
</dbReference>
<name>A0A2U2X511_9FLAO</name>
<dbReference type="PANTHER" id="PTHR43280:SF29">
    <property type="entry name" value="ARAC-FAMILY TRANSCRIPTIONAL REGULATOR"/>
    <property type="match status" value="1"/>
</dbReference>
<evidence type="ECO:0000259" key="5">
    <source>
        <dbReference type="PROSITE" id="PS01124"/>
    </source>
</evidence>
<dbReference type="Pfam" id="PF12833">
    <property type="entry name" value="HTH_18"/>
    <property type="match status" value="1"/>
</dbReference>
<dbReference type="InterPro" id="IPR018060">
    <property type="entry name" value="HTH_AraC"/>
</dbReference>
<dbReference type="Proteomes" id="UP000245375">
    <property type="component" value="Unassembled WGS sequence"/>
</dbReference>
<sequence length="330" mass="39084">MGWYDEFRTTKINYFLYNITILLAPLIYFYVKSVTTSDFKFRKQDWWHFTFAITFVIYKLSIFVYDALQPDFNETQNGILKIDIDEAIIQPTMSFIEFPFMLLYLAFTLQLFYNYRKKIEQYFSNTYKLELNWILSFLVLFTLMFLYDTIQTLIGSLVTDLNYEQRWWLNLFAALITLYIGIKGYFTDTTKLQKLNFSFSPSLDAIPEINQNKEKTISDRDIKLITHLMENNKVYLNPELNLSDLAEQANMSRGQLSEIINSGFNKNFNDFVNMYRVSAFKNMIKENKHKQLSLLGIAQECGFNSKATFNRVFKKLTNHSPTEYLKSTTN</sequence>
<gene>
    <name evidence="6" type="ORF">DIS18_09735</name>
</gene>
<feature type="domain" description="HTH araC/xylS-type" evidence="5">
    <location>
        <begin position="219"/>
        <end position="327"/>
    </location>
</feature>
<dbReference type="EMBL" id="QFRI01000002">
    <property type="protein sequence ID" value="PWH82885.1"/>
    <property type="molecule type" value="Genomic_DNA"/>
</dbReference>
<feature type="transmembrane region" description="Helical" evidence="4">
    <location>
        <begin position="88"/>
        <end position="109"/>
    </location>
</feature>
<dbReference type="RefSeq" id="WP_109353236.1">
    <property type="nucleotide sequence ID" value="NZ_QFRI01000002.1"/>
</dbReference>
<evidence type="ECO:0000256" key="1">
    <source>
        <dbReference type="ARBA" id="ARBA00023015"/>
    </source>
</evidence>
<dbReference type="SUPFAM" id="SSF46689">
    <property type="entry name" value="Homeodomain-like"/>
    <property type="match status" value="1"/>
</dbReference>
<evidence type="ECO:0000313" key="6">
    <source>
        <dbReference type="EMBL" id="PWH82885.1"/>
    </source>
</evidence>
<proteinExistence type="predicted"/>
<keyword evidence="4" id="KW-0472">Membrane</keyword>
<keyword evidence="1" id="KW-0805">Transcription regulation</keyword>
<accession>A0A2U2X511</accession>
<dbReference type="PROSITE" id="PS01124">
    <property type="entry name" value="HTH_ARAC_FAMILY_2"/>
    <property type="match status" value="1"/>
</dbReference>
<dbReference type="InterPro" id="IPR009057">
    <property type="entry name" value="Homeodomain-like_sf"/>
</dbReference>
<reference evidence="6 7" key="1">
    <citation type="submission" date="2018-05" db="EMBL/GenBank/DDBJ databases">
        <title>Algibacter marinivivus sp. nov., isolated from sample around a algae.</title>
        <authorList>
            <person name="Zhong X."/>
        </authorList>
    </citation>
    <scope>NUCLEOTIDE SEQUENCE [LARGE SCALE GENOMIC DNA]</scope>
    <source>
        <strain evidence="6 7">ZY111</strain>
    </source>
</reference>
<protein>
    <submittedName>
        <fullName evidence="6">AraC family transcriptional regulator</fullName>
    </submittedName>
</protein>
<dbReference type="GO" id="GO:0003700">
    <property type="term" value="F:DNA-binding transcription factor activity"/>
    <property type="evidence" value="ECO:0007669"/>
    <property type="project" value="InterPro"/>
</dbReference>
<evidence type="ECO:0000256" key="4">
    <source>
        <dbReference type="SAM" id="Phobius"/>
    </source>
</evidence>
<feature type="transmembrane region" description="Helical" evidence="4">
    <location>
        <begin position="46"/>
        <end position="68"/>
    </location>
</feature>
<keyword evidence="4" id="KW-0812">Transmembrane</keyword>
<feature type="transmembrane region" description="Helical" evidence="4">
    <location>
        <begin position="167"/>
        <end position="186"/>
    </location>
</feature>
<keyword evidence="2" id="KW-0238">DNA-binding</keyword>
<keyword evidence="7" id="KW-1185">Reference proteome</keyword>
<evidence type="ECO:0000313" key="7">
    <source>
        <dbReference type="Proteomes" id="UP000245375"/>
    </source>
</evidence>
<comment type="caution">
    <text evidence="6">The sequence shown here is derived from an EMBL/GenBank/DDBJ whole genome shotgun (WGS) entry which is preliminary data.</text>
</comment>
<organism evidence="6 7">
    <name type="scientific">Algibacter marinivivus</name>
    <dbReference type="NCBI Taxonomy" id="2100723"/>
    <lineage>
        <taxon>Bacteria</taxon>
        <taxon>Pseudomonadati</taxon>
        <taxon>Bacteroidota</taxon>
        <taxon>Flavobacteriia</taxon>
        <taxon>Flavobacteriales</taxon>
        <taxon>Flavobacteriaceae</taxon>
        <taxon>Algibacter</taxon>
    </lineage>
</organism>
<keyword evidence="3" id="KW-0804">Transcription</keyword>
<dbReference type="PANTHER" id="PTHR43280">
    <property type="entry name" value="ARAC-FAMILY TRANSCRIPTIONAL REGULATOR"/>
    <property type="match status" value="1"/>
</dbReference>
<dbReference type="AlphaFoldDB" id="A0A2U2X511"/>
<dbReference type="Gene3D" id="1.10.10.60">
    <property type="entry name" value="Homeodomain-like"/>
    <property type="match status" value="2"/>
</dbReference>
<reference evidence="7" key="2">
    <citation type="submission" date="2018-05" db="EMBL/GenBank/DDBJ databases">
        <title>Algibacter marinivivus sp. nov., isolated from sample around a algae.</title>
        <authorList>
            <person name="Lu D."/>
        </authorList>
    </citation>
    <scope>NUCLEOTIDE SEQUENCE [LARGE SCALE GENOMIC DNA]</scope>
    <source>
        <strain evidence="7">ZY111</strain>
    </source>
</reference>